<evidence type="ECO:0000256" key="4">
    <source>
        <dbReference type="ARBA" id="ARBA00035178"/>
    </source>
</evidence>
<dbReference type="Proteomes" id="UP000228900">
    <property type="component" value="Unassembled WGS sequence"/>
</dbReference>
<dbReference type="InterPro" id="IPR011332">
    <property type="entry name" value="Ribosomal_zn-bd"/>
</dbReference>
<accession>A0A2M6WR91</accession>
<organism evidence="6 7">
    <name type="scientific">Candidatus Falkowbacteria bacterium CG10_big_fil_rev_8_21_14_0_10_39_9</name>
    <dbReference type="NCBI Taxonomy" id="1974566"/>
    <lineage>
        <taxon>Bacteria</taxon>
        <taxon>Candidatus Falkowiibacteriota</taxon>
    </lineage>
</organism>
<evidence type="ECO:0000256" key="1">
    <source>
        <dbReference type="ARBA" id="ARBA00008560"/>
    </source>
</evidence>
<dbReference type="GO" id="GO:0003735">
    <property type="term" value="F:structural constituent of ribosome"/>
    <property type="evidence" value="ECO:0007669"/>
    <property type="project" value="InterPro"/>
</dbReference>
<evidence type="ECO:0000313" key="7">
    <source>
        <dbReference type="Proteomes" id="UP000228900"/>
    </source>
</evidence>
<dbReference type="InterPro" id="IPR002677">
    <property type="entry name" value="Ribosomal_bL32"/>
</dbReference>
<gene>
    <name evidence="5" type="primary">rpmF</name>
    <name evidence="6" type="ORF">COT98_00390</name>
</gene>
<dbReference type="PANTHER" id="PTHR35534">
    <property type="entry name" value="50S RIBOSOMAL PROTEIN L32"/>
    <property type="match status" value="1"/>
</dbReference>
<keyword evidence="2 5" id="KW-0689">Ribosomal protein</keyword>
<dbReference type="SUPFAM" id="SSF57829">
    <property type="entry name" value="Zn-binding ribosomal proteins"/>
    <property type="match status" value="1"/>
</dbReference>
<dbReference type="GO" id="GO:0015934">
    <property type="term" value="C:large ribosomal subunit"/>
    <property type="evidence" value="ECO:0007669"/>
    <property type="project" value="InterPro"/>
</dbReference>
<dbReference type="PANTHER" id="PTHR35534:SF1">
    <property type="entry name" value="LARGE RIBOSOMAL SUBUNIT PROTEIN BL32"/>
    <property type="match status" value="1"/>
</dbReference>
<dbReference type="EMBL" id="PFAQ01000007">
    <property type="protein sequence ID" value="PIT95321.1"/>
    <property type="molecule type" value="Genomic_DNA"/>
</dbReference>
<sequence length="67" mass="7211">MANPKKRRTKSAVGKNRAHLALTAKTLNKCPKCGLAVQPHSACKFCGTYKGKAVLKVATKTTKAKKK</sequence>
<evidence type="ECO:0000256" key="2">
    <source>
        <dbReference type="ARBA" id="ARBA00022980"/>
    </source>
</evidence>
<comment type="caution">
    <text evidence="6">The sequence shown here is derived from an EMBL/GenBank/DDBJ whole genome shotgun (WGS) entry which is preliminary data.</text>
</comment>
<reference evidence="7" key="1">
    <citation type="submission" date="2017-09" db="EMBL/GenBank/DDBJ databases">
        <title>Depth-based differentiation of microbial function through sediment-hosted aquifers and enrichment of novel symbionts in the deep terrestrial subsurface.</title>
        <authorList>
            <person name="Probst A.J."/>
            <person name="Ladd B."/>
            <person name="Jarett J.K."/>
            <person name="Geller-Mcgrath D.E."/>
            <person name="Sieber C.M.K."/>
            <person name="Emerson J.B."/>
            <person name="Anantharaman K."/>
            <person name="Thomas B.C."/>
            <person name="Malmstrom R."/>
            <person name="Stieglmeier M."/>
            <person name="Klingl A."/>
            <person name="Woyke T."/>
            <person name="Ryan C.M."/>
            <person name="Banfield J.F."/>
        </authorList>
    </citation>
    <scope>NUCLEOTIDE SEQUENCE [LARGE SCALE GENOMIC DNA]</scope>
</reference>
<dbReference type="Pfam" id="PF01783">
    <property type="entry name" value="Ribosomal_L32p"/>
    <property type="match status" value="1"/>
</dbReference>
<evidence type="ECO:0000256" key="5">
    <source>
        <dbReference type="HAMAP-Rule" id="MF_00340"/>
    </source>
</evidence>
<evidence type="ECO:0000256" key="3">
    <source>
        <dbReference type="ARBA" id="ARBA00023274"/>
    </source>
</evidence>
<comment type="similarity">
    <text evidence="1 5">Belongs to the bacterial ribosomal protein bL32 family.</text>
</comment>
<dbReference type="GO" id="GO:0006412">
    <property type="term" value="P:translation"/>
    <property type="evidence" value="ECO:0007669"/>
    <property type="project" value="UniProtKB-UniRule"/>
</dbReference>
<dbReference type="HAMAP" id="MF_00340">
    <property type="entry name" value="Ribosomal_bL32"/>
    <property type="match status" value="1"/>
</dbReference>
<dbReference type="AlphaFoldDB" id="A0A2M6WR91"/>
<dbReference type="InterPro" id="IPR044957">
    <property type="entry name" value="Ribosomal_bL32_bact"/>
</dbReference>
<keyword evidence="3 5" id="KW-0687">Ribonucleoprotein</keyword>
<evidence type="ECO:0000313" key="6">
    <source>
        <dbReference type="EMBL" id="PIT95321.1"/>
    </source>
</evidence>
<protein>
    <recommendedName>
        <fullName evidence="4 5">Large ribosomal subunit protein bL32</fullName>
    </recommendedName>
</protein>
<proteinExistence type="inferred from homology"/>
<dbReference type="NCBIfam" id="TIGR01031">
    <property type="entry name" value="rpmF_bact"/>
    <property type="match status" value="1"/>
</dbReference>
<name>A0A2M6WR91_9BACT</name>